<protein>
    <recommendedName>
        <fullName evidence="2">Fungal-type protein kinase domain-containing protein</fullName>
    </recommendedName>
</protein>
<feature type="compositionally biased region" description="Basic and acidic residues" evidence="1">
    <location>
        <begin position="482"/>
        <end position="492"/>
    </location>
</feature>
<evidence type="ECO:0000313" key="4">
    <source>
        <dbReference type="Proteomes" id="UP000298390"/>
    </source>
</evidence>
<feature type="compositionally biased region" description="Polar residues" evidence="1">
    <location>
        <begin position="564"/>
        <end position="573"/>
    </location>
</feature>
<dbReference type="InterPro" id="IPR040976">
    <property type="entry name" value="Pkinase_fungal"/>
</dbReference>
<organism evidence="3 4">
    <name type="scientific">Rhodofomes roseus</name>
    <dbReference type="NCBI Taxonomy" id="34475"/>
    <lineage>
        <taxon>Eukaryota</taxon>
        <taxon>Fungi</taxon>
        <taxon>Dikarya</taxon>
        <taxon>Basidiomycota</taxon>
        <taxon>Agaricomycotina</taxon>
        <taxon>Agaricomycetes</taxon>
        <taxon>Polyporales</taxon>
        <taxon>Rhodofomes</taxon>
    </lineage>
</organism>
<feature type="domain" description="Fungal-type protein kinase" evidence="2">
    <location>
        <begin position="1"/>
        <end position="289"/>
    </location>
</feature>
<evidence type="ECO:0000259" key="2">
    <source>
        <dbReference type="Pfam" id="PF17667"/>
    </source>
</evidence>
<feature type="compositionally biased region" description="Basic and acidic residues" evidence="1">
    <location>
        <begin position="453"/>
        <end position="465"/>
    </location>
</feature>
<evidence type="ECO:0000313" key="3">
    <source>
        <dbReference type="EMBL" id="TFY59109.1"/>
    </source>
</evidence>
<dbReference type="Proteomes" id="UP000298390">
    <property type="component" value="Unassembled WGS sequence"/>
</dbReference>
<accession>A0A4Y9YE03</accession>
<feature type="compositionally biased region" description="Basic residues" evidence="1">
    <location>
        <begin position="612"/>
        <end position="630"/>
    </location>
</feature>
<evidence type="ECO:0000256" key="1">
    <source>
        <dbReference type="SAM" id="MobiDB-lite"/>
    </source>
</evidence>
<dbReference type="PANTHER" id="PTHR38248">
    <property type="entry name" value="FUNK1 6"/>
    <property type="match status" value="1"/>
</dbReference>
<feature type="region of interest" description="Disordered" evidence="1">
    <location>
        <begin position="453"/>
        <end position="636"/>
    </location>
</feature>
<dbReference type="EMBL" id="SEKV01000320">
    <property type="protein sequence ID" value="TFY59109.1"/>
    <property type="molecule type" value="Genomic_DNA"/>
</dbReference>
<dbReference type="Pfam" id="PF17667">
    <property type="entry name" value="Pkinase_fungal"/>
    <property type="match status" value="1"/>
</dbReference>
<dbReference type="STRING" id="34475.A0A4Y9YE03"/>
<name>A0A4Y9YE03_9APHY</name>
<proteinExistence type="predicted"/>
<reference evidence="3 4" key="1">
    <citation type="submission" date="2019-01" db="EMBL/GenBank/DDBJ databases">
        <title>Genome sequencing of the rare red list fungi Fomitopsis rosea.</title>
        <authorList>
            <person name="Buettner E."/>
            <person name="Kellner H."/>
        </authorList>
    </citation>
    <scope>NUCLEOTIDE SEQUENCE [LARGE SCALE GENOMIC DNA]</scope>
    <source>
        <strain evidence="3 4">DSM 105464</strain>
    </source>
</reference>
<dbReference type="PANTHER" id="PTHR38248:SF2">
    <property type="entry name" value="FUNK1 11"/>
    <property type="match status" value="1"/>
</dbReference>
<sequence>MSVYLADRAGVLGSVVINIHEEPRLFIRIIVGISSLSLADLGWDTSMAIIGEQKKYTRSQVRRWKPRLSYEPKDGADYGVMDERMTEKFVLYKALNVQRGEVIRGRATRVWKAWLFDELTLPPEERRLFIMKDMWRDDERCPEGEFYEHIGCVPGVATMRSYGVVYVDGKEDTVMSRIRRGVQVCAKPRYINASQKNIKREMIPSSMPDRTRGNTTDYGVLIDYLPFVDVPERPPGGKTHSRLIMESYGWPIKYALSLLELVQAMHDALAGYWAAYKKGVQHKDLSEGHTAVYVSDEPSDDEEAIPPADATPVHTFHHDLESIFWILLWYCIWRAGPALRRPLNEWQTHDSMAGEQYRRYFATSELKQLGSNKRLLIKSLEDRKRCFDVVSPYCRPLLPLLRRLWKILHIGYKARRFNEDEAYNTFLQAFQDMEISLSDKPVELSEDQERAFQAEQRRRKEDLMNWKRSPRKLARQAVDKPVAADEQTRRANEAGPAAVDTDTDEREESPTPLPRPSATPSRAQRKLVHGIMAPGPSTRALLEPPRTGGMSTGLKAQPPLPPGMSQTSAPMQTRSKKRGRERIDDVCVGVGASEQGCSAKRAKRGNDGRGRGGGRRGGRSKQGRKEKGRARSPSEG</sequence>
<comment type="caution">
    <text evidence="3">The sequence shown here is derived from an EMBL/GenBank/DDBJ whole genome shotgun (WGS) entry which is preliminary data.</text>
</comment>
<gene>
    <name evidence="3" type="ORF">EVJ58_g5990</name>
</gene>
<dbReference type="AlphaFoldDB" id="A0A4Y9YE03"/>